<name>A0ABS8ES67_9FIRM</name>
<organism evidence="1 2">
    <name type="scientific">Hominisplanchenecus faecis</name>
    <dbReference type="NCBI Taxonomy" id="2885351"/>
    <lineage>
        <taxon>Bacteria</taxon>
        <taxon>Bacillati</taxon>
        <taxon>Bacillota</taxon>
        <taxon>Clostridia</taxon>
        <taxon>Lachnospirales</taxon>
        <taxon>Lachnospiraceae</taxon>
        <taxon>Hominisplanchenecus</taxon>
    </lineage>
</organism>
<evidence type="ECO:0000313" key="2">
    <source>
        <dbReference type="Proteomes" id="UP001299235"/>
    </source>
</evidence>
<sequence>MSTVMTYTNVNGYLIPNLTYKSGEHLLKVDKSARKREEIILKELIYV</sequence>
<protein>
    <submittedName>
        <fullName evidence="1">TnpV protein</fullName>
    </submittedName>
</protein>
<keyword evidence="2" id="KW-1185">Reference proteome</keyword>
<reference evidence="1 2" key="1">
    <citation type="submission" date="2021-10" db="EMBL/GenBank/DDBJ databases">
        <title>Anaerobic single-cell dispensing facilitates the cultivation of human gut bacteria.</title>
        <authorList>
            <person name="Afrizal A."/>
        </authorList>
    </citation>
    <scope>NUCLEOTIDE SEQUENCE [LARGE SCALE GENOMIC DNA]</scope>
    <source>
        <strain evidence="1 2">CLA-AA-H246</strain>
    </source>
</reference>
<dbReference type="Proteomes" id="UP001299235">
    <property type="component" value="Unassembled WGS sequence"/>
</dbReference>
<evidence type="ECO:0000313" key="1">
    <source>
        <dbReference type="EMBL" id="MCC2148021.1"/>
    </source>
</evidence>
<dbReference type="EMBL" id="JAJEQE010000003">
    <property type="protein sequence ID" value="MCC2148021.1"/>
    <property type="molecule type" value="Genomic_DNA"/>
</dbReference>
<proteinExistence type="predicted"/>
<accession>A0ABS8ES67</accession>
<gene>
    <name evidence="1" type="ORF">LKD42_01940</name>
</gene>
<comment type="caution">
    <text evidence="1">The sequence shown here is derived from an EMBL/GenBank/DDBJ whole genome shotgun (WGS) entry which is preliminary data.</text>
</comment>